<name>A0A9N9A0Y4_9GLOM</name>
<evidence type="ECO:0000313" key="1">
    <source>
        <dbReference type="EMBL" id="CAG8515579.1"/>
    </source>
</evidence>
<evidence type="ECO:0000313" key="2">
    <source>
        <dbReference type="Proteomes" id="UP000789572"/>
    </source>
</evidence>
<reference evidence="1" key="1">
    <citation type="submission" date="2021-06" db="EMBL/GenBank/DDBJ databases">
        <authorList>
            <person name="Kallberg Y."/>
            <person name="Tangrot J."/>
            <person name="Rosling A."/>
        </authorList>
    </citation>
    <scope>NUCLEOTIDE SEQUENCE</scope>
    <source>
        <strain evidence="1">IA702</strain>
    </source>
</reference>
<dbReference type="Proteomes" id="UP000789572">
    <property type="component" value="Unassembled WGS sequence"/>
</dbReference>
<keyword evidence="2" id="KW-1185">Reference proteome</keyword>
<accession>A0A9N9A0Y4</accession>
<gene>
    <name evidence="1" type="ORF">POCULU_LOCUS3303</name>
</gene>
<dbReference type="OrthoDB" id="2225686at2759"/>
<proteinExistence type="predicted"/>
<dbReference type="EMBL" id="CAJVPJ010000357">
    <property type="protein sequence ID" value="CAG8515579.1"/>
    <property type="molecule type" value="Genomic_DNA"/>
</dbReference>
<sequence>MKLNDECLDSLKFRAFWEKETRPSIMRFLTYRLLSSELEDEETEHSCYSSELHKISLHYPDANSDIGRKVAKLKRTFKASVLIIRTIPKIMLCSTVINYPAGCGLQGNPISSLTSLSVCNPYKKTKNSKQIKQFWELHMAKERAALENQATKTISELQINTLLHKDTVTHSTAVSELARSKITFAVQELDPLNINDSEVLNAQLKRKSASDSPCMFCLSVQEILLHNRYLIHAKQKKDLAVIPQLCRHHHHSKQVMFGLMTMLSPIFADPDHDVFLQWSNKEAPESKARKLTGRAKQPDAIISNVDQLSWGSSRGHGEAKVQEEVDNLYSLCTDLIWIAVFNKDAIDFYNKDCMLGFQVIGSHITFYLSTLLYDSLYVMVEIGHLNVPMSLEQLPAFITSLDTLLVVSNAFWTNCAMSHPVAEMEPNKRNTLATPNFKELIAKSRDRHRPCQL</sequence>
<comment type="caution">
    <text evidence="1">The sequence shown here is derived from an EMBL/GenBank/DDBJ whole genome shotgun (WGS) entry which is preliminary data.</text>
</comment>
<organism evidence="1 2">
    <name type="scientific">Paraglomus occultum</name>
    <dbReference type="NCBI Taxonomy" id="144539"/>
    <lineage>
        <taxon>Eukaryota</taxon>
        <taxon>Fungi</taxon>
        <taxon>Fungi incertae sedis</taxon>
        <taxon>Mucoromycota</taxon>
        <taxon>Glomeromycotina</taxon>
        <taxon>Glomeromycetes</taxon>
        <taxon>Paraglomerales</taxon>
        <taxon>Paraglomeraceae</taxon>
        <taxon>Paraglomus</taxon>
    </lineage>
</organism>
<dbReference type="AlphaFoldDB" id="A0A9N9A0Y4"/>
<protein>
    <submittedName>
        <fullName evidence="1">10438_t:CDS:1</fullName>
    </submittedName>
</protein>